<dbReference type="GO" id="GO:0046872">
    <property type="term" value="F:metal ion binding"/>
    <property type="evidence" value="ECO:0007669"/>
    <property type="project" value="UniProtKB-KW"/>
</dbReference>
<dbReference type="AlphaFoldDB" id="A0A5C8PD85"/>
<sequence>MKPTVVRSFARAGKDVIDGLGALGVSTAHEAFGRNGLMRPYLRPIYPGAAIAGSAVTVLVHPGDNWTIHVAVEQCQPGDIMVVGVSSENEDGMFGELLATALVARGVRGLVIDAGVRDVRHLTEMKFPVWSRAVSAKGTVKATLGNVNLPVVCAGMLVHAGDVIVADDDGVVVVPVAAAAGVLEAGRAREAKEAGSRKKLAEGALSLDLGGMREKLKALGLTYVDKVEDAGV</sequence>
<proteinExistence type="inferred from homology"/>
<dbReference type="GO" id="GO:0042537">
    <property type="term" value="P:benzene-containing compound metabolic process"/>
    <property type="evidence" value="ECO:0007669"/>
    <property type="project" value="UniProtKB-ARBA"/>
</dbReference>
<dbReference type="PANTHER" id="PTHR33254:SF16">
    <property type="entry name" value="BLR3842 PROTEIN"/>
    <property type="match status" value="1"/>
</dbReference>
<evidence type="ECO:0000256" key="2">
    <source>
        <dbReference type="ARBA" id="ARBA00001946"/>
    </source>
</evidence>
<evidence type="ECO:0000256" key="9">
    <source>
        <dbReference type="PIRSR" id="PIRSR605493-1"/>
    </source>
</evidence>
<reference evidence="10 11" key="1">
    <citation type="submission" date="2019-06" db="EMBL/GenBank/DDBJ databases">
        <title>New taxonomy in bacterial strain CC-CFT640, isolated from vineyard.</title>
        <authorList>
            <person name="Lin S.-Y."/>
            <person name="Tsai C.-F."/>
            <person name="Young C.-C."/>
        </authorList>
    </citation>
    <scope>NUCLEOTIDE SEQUENCE [LARGE SCALE GENOMIC DNA]</scope>
    <source>
        <strain evidence="10 11">CC-CFT640</strain>
    </source>
</reference>
<comment type="cofactor">
    <cofactor evidence="2 9">
        <name>Mg(2+)</name>
        <dbReference type="ChEBI" id="CHEBI:18420"/>
    </cofactor>
</comment>
<evidence type="ECO:0000256" key="5">
    <source>
        <dbReference type="ARBA" id="ARBA00022723"/>
    </source>
</evidence>
<dbReference type="PANTHER" id="PTHR33254">
    <property type="entry name" value="4-HYDROXY-4-METHYL-2-OXOGLUTARATE ALDOLASE 3-RELATED"/>
    <property type="match status" value="1"/>
</dbReference>
<evidence type="ECO:0000256" key="4">
    <source>
        <dbReference type="ARBA" id="ARBA00012213"/>
    </source>
</evidence>
<keyword evidence="5 9" id="KW-0479">Metal-binding</keyword>
<keyword evidence="11" id="KW-1185">Reference proteome</keyword>
<comment type="caution">
    <text evidence="10">The sequence shown here is derived from an EMBL/GenBank/DDBJ whole genome shotgun (WGS) entry which is preliminary data.</text>
</comment>
<comment type="subunit">
    <text evidence="3">Homohexamer.</text>
</comment>
<keyword evidence="6 9" id="KW-0460">Magnesium</keyword>
<evidence type="ECO:0000313" key="11">
    <source>
        <dbReference type="Proteomes" id="UP000321638"/>
    </source>
</evidence>
<feature type="binding site" evidence="9">
    <location>
        <begin position="95"/>
        <end position="98"/>
    </location>
    <ligand>
        <name>substrate</name>
    </ligand>
</feature>
<evidence type="ECO:0000256" key="3">
    <source>
        <dbReference type="ARBA" id="ARBA00011643"/>
    </source>
</evidence>
<dbReference type="CDD" id="cd16841">
    <property type="entry name" value="RraA_family"/>
    <property type="match status" value="1"/>
</dbReference>
<dbReference type="GO" id="GO:0019336">
    <property type="term" value="P:phenol-containing compound catabolic process"/>
    <property type="evidence" value="ECO:0007669"/>
    <property type="project" value="UniProtKB-ARBA"/>
</dbReference>
<evidence type="ECO:0000256" key="7">
    <source>
        <dbReference type="ARBA" id="ARBA00023239"/>
    </source>
</evidence>
<keyword evidence="7" id="KW-0456">Lyase</keyword>
<dbReference type="OrthoDB" id="9812532at2"/>
<dbReference type="EMBL" id="VDUZ01000046">
    <property type="protein sequence ID" value="TXL71266.1"/>
    <property type="molecule type" value="Genomic_DNA"/>
</dbReference>
<dbReference type="GO" id="GO:0047443">
    <property type="term" value="F:4-hydroxy-4-methyl-2-oxoglutarate aldolase activity"/>
    <property type="evidence" value="ECO:0007669"/>
    <property type="project" value="UniProtKB-EC"/>
</dbReference>
<gene>
    <name evidence="10" type="primary">ligK</name>
    <name evidence="10" type="ORF">FHP25_30785</name>
</gene>
<dbReference type="GO" id="GO:0072329">
    <property type="term" value="P:monocarboxylic acid catabolic process"/>
    <property type="evidence" value="ECO:0007669"/>
    <property type="project" value="UniProtKB-ARBA"/>
</dbReference>
<evidence type="ECO:0000313" key="10">
    <source>
        <dbReference type="EMBL" id="TXL71266.1"/>
    </source>
</evidence>
<dbReference type="Pfam" id="PF03737">
    <property type="entry name" value="RraA-like"/>
    <property type="match status" value="1"/>
</dbReference>
<accession>A0A5C8PD85</accession>
<dbReference type="RefSeq" id="WP_147850839.1">
    <property type="nucleotide sequence ID" value="NZ_VDUZ01000046.1"/>
</dbReference>
<dbReference type="SUPFAM" id="SSF89562">
    <property type="entry name" value="RraA-like"/>
    <property type="match status" value="1"/>
</dbReference>
<comment type="similarity">
    <text evidence="8">Belongs to the LigK/PcmE family.</text>
</comment>
<organism evidence="10 11">
    <name type="scientific">Vineibacter terrae</name>
    <dbReference type="NCBI Taxonomy" id="2586908"/>
    <lineage>
        <taxon>Bacteria</taxon>
        <taxon>Pseudomonadati</taxon>
        <taxon>Pseudomonadota</taxon>
        <taxon>Alphaproteobacteria</taxon>
        <taxon>Hyphomicrobiales</taxon>
        <taxon>Vineibacter</taxon>
    </lineage>
</organism>
<dbReference type="InterPro" id="IPR005493">
    <property type="entry name" value="RraA/RraA-like"/>
</dbReference>
<dbReference type="InterPro" id="IPR014165">
    <property type="entry name" value="LigK_PcmE"/>
</dbReference>
<feature type="binding site" evidence="9">
    <location>
        <position position="118"/>
    </location>
    <ligand>
        <name>Mg(2+)</name>
        <dbReference type="ChEBI" id="CHEBI:18420"/>
    </ligand>
</feature>
<feature type="binding site" evidence="9">
    <location>
        <position position="117"/>
    </location>
    <ligand>
        <name>substrate</name>
    </ligand>
</feature>
<comment type="catalytic activity">
    <reaction evidence="1">
        <text>4-hydroxy-4-methyl-2-oxoglutarate = 2 pyruvate</text>
        <dbReference type="Rhea" id="RHEA:22748"/>
        <dbReference type="ChEBI" id="CHEBI:15361"/>
        <dbReference type="ChEBI" id="CHEBI:58276"/>
        <dbReference type="EC" id="4.1.3.17"/>
    </reaction>
</comment>
<dbReference type="EC" id="4.1.3.17" evidence="4"/>
<dbReference type="Gene3D" id="3.50.30.40">
    <property type="entry name" value="Ribonuclease E inhibitor RraA/RraA-like"/>
    <property type="match status" value="1"/>
</dbReference>
<dbReference type="Proteomes" id="UP000321638">
    <property type="component" value="Unassembled WGS sequence"/>
</dbReference>
<dbReference type="FunFam" id="3.50.30.40:FF:000002">
    <property type="entry name" value="4-carboxy-4-hydroxy-2-oxoadipate aldolase/oxaloacetate decarboxylase"/>
    <property type="match status" value="1"/>
</dbReference>
<name>A0A5C8PD85_9HYPH</name>
<dbReference type="NCBIfam" id="TIGR02798">
    <property type="entry name" value="ligK_PcmE"/>
    <property type="match status" value="1"/>
</dbReference>
<evidence type="ECO:0000256" key="6">
    <source>
        <dbReference type="ARBA" id="ARBA00022842"/>
    </source>
</evidence>
<dbReference type="NCBIfam" id="NF006731">
    <property type="entry name" value="PRK09262.1"/>
    <property type="match status" value="1"/>
</dbReference>
<evidence type="ECO:0000256" key="8">
    <source>
        <dbReference type="ARBA" id="ARBA00061585"/>
    </source>
</evidence>
<protein>
    <recommendedName>
        <fullName evidence="4">4-hydroxy-4-methyl-2-oxoglutarate aldolase</fullName>
        <ecNumber evidence="4">4.1.3.17</ecNumber>
    </recommendedName>
</protein>
<dbReference type="InterPro" id="IPR036704">
    <property type="entry name" value="RraA/RraA-like_sf"/>
</dbReference>
<evidence type="ECO:0000256" key="1">
    <source>
        <dbReference type="ARBA" id="ARBA00001342"/>
    </source>
</evidence>